<evidence type="ECO:0000259" key="1">
    <source>
        <dbReference type="Pfam" id="PF22807"/>
    </source>
</evidence>
<dbReference type="PANTHER" id="PTHR19328:SF53">
    <property type="entry name" value="MEMBRANE PROTEIN"/>
    <property type="match status" value="1"/>
</dbReference>
<dbReference type="AlphaFoldDB" id="A0A8J6Q704"/>
<dbReference type="Pfam" id="PF22807">
    <property type="entry name" value="TrAA12"/>
    <property type="match status" value="1"/>
</dbReference>
<dbReference type="SUPFAM" id="SSF50952">
    <property type="entry name" value="Soluble quinoprotein glucose dehydrogenase"/>
    <property type="match status" value="1"/>
</dbReference>
<feature type="domain" description="Pyrroloquinoline quinone-dependent pyranose dehydrogenase beta-propeller" evidence="1">
    <location>
        <begin position="46"/>
        <end position="425"/>
    </location>
</feature>
<evidence type="ECO:0000313" key="3">
    <source>
        <dbReference type="Proteomes" id="UP000602057"/>
    </source>
</evidence>
<keyword evidence="3" id="KW-1185">Reference proteome</keyword>
<evidence type="ECO:0000313" key="2">
    <source>
        <dbReference type="EMBL" id="MBD0834790.1"/>
    </source>
</evidence>
<reference evidence="2" key="1">
    <citation type="journal article" date="2013" name="Int. J. Syst. Evol. Microbiol.">
        <title>Aestuariibaculum suncheonense gen. nov., sp. nov., a marine bacterium of the family Flavobacteriaceae isolated from a tidal flat and emended descriptions of the genera Gaetbulibacter and Tamlana.</title>
        <authorList>
            <person name="Jeong S.H."/>
            <person name="Park M.S."/>
            <person name="Jin H.M."/>
            <person name="Lee K."/>
            <person name="Park W."/>
            <person name="Jeon C.O."/>
        </authorList>
    </citation>
    <scope>NUCLEOTIDE SEQUENCE</scope>
    <source>
        <strain evidence="2">SC17</strain>
    </source>
</reference>
<dbReference type="InterPro" id="IPR054539">
    <property type="entry name" value="Beta-prop_PDH"/>
</dbReference>
<dbReference type="Gene3D" id="2.120.10.30">
    <property type="entry name" value="TolB, C-terminal domain"/>
    <property type="match status" value="1"/>
</dbReference>
<dbReference type="InterPro" id="IPR011042">
    <property type="entry name" value="6-blade_b-propeller_TolB-like"/>
</dbReference>
<gene>
    <name evidence="2" type="ORF">ICJ84_05040</name>
</gene>
<organism evidence="2 3">
    <name type="scientific">Aestuariibaculum suncheonense</name>
    <dbReference type="NCBI Taxonomy" id="1028745"/>
    <lineage>
        <taxon>Bacteria</taxon>
        <taxon>Pseudomonadati</taxon>
        <taxon>Bacteroidota</taxon>
        <taxon>Flavobacteriia</taxon>
        <taxon>Flavobacteriales</taxon>
        <taxon>Flavobacteriaceae</taxon>
    </lineage>
</organism>
<accession>A0A8J6Q704</accession>
<proteinExistence type="predicted"/>
<comment type="caution">
    <text evidence="2">The sequence shown here is derived from an EMBL/GenBank/DDBJ whole genome shotgun (WGS) entry which is preliminary data.</text>
</comment>
<reference evidence="2" key="2">
    <citation type="submission" date="2020-09" db="EMBL/GenBank/DDBJ databases">
        <authorList>
            <person name="Wu Z."/>
        </authorList>
    </citation>
    <scope>NUCLEOTIDE SEQUENCE</scope>
    <source>
        <strain evidence="2">SC17</strain>
    </source>
</reference>
<dbReference type="PANTHER" id="PTHR19328">
    <property type="entry name" value="HEDGEHOG-INTERACTING PROTEIN"/>
    <property type="match status" value="1"/>
</dbReference>
<protein>
    <submittedName>
        <fullName evidence="2">PQQ-dependent sugar dehydrogenase</fullName>
    </submittedName>
</protein>
<dbReference type="InterPro" id="IPR011041">
    <property type="entry name" value="Quinoprot_gluc/sorb_DH_b-prop"/>
</dbReference>
<dbReference type="RefSeq" id="WP_188215246.1">
    <property type="nucleotide sequence ID" value="NZ_BAABGH010000008.1"/>
</dbReference>
<dbReference type="EMBL" id="JACVXC010000001">
    <property type="protein sequence ID" value="MBD0834790.1"/>
    <property type="molecule type" value="Genomic_DNA"/>
</dbReference>
<dbReference type="Proteomes" id="UP000602057">
    <property type="component" value="Unassembled WGS sequence"/>
</dbReference>
<sequence>MKSYLLVAVILFVVFFNSCNNYSKQDVFHGLNLDPVNDSLTLPGNFGLVVVSEGVGKARHIYVRDNGDIYVNLESKVEDSSLVALRDTNGDGWAEDVKYFDNYRGTGIAIDGNYLYASSRTEVFRYTFDGNELLPNLNKDTLISGFEAKSNHHPKGFTFDKLGHIYVNVGSPSNACMEQFRTPNSLGKDPCPELEFNAGIWKFNKNKINQTQQIDGIKYATGIRNAMALDWSEANGGLYAISHGRDQLNTLWPGQWTDEENAELPSEEFFKVDEGDDFGWPYCYHDRFQNKKVLAPEYGGDGKIIGRCEDVKEPLIGFPAHWAPMDLLFYTGDMFPERYKNGAFIAFHGSWNRAPLEQKGHRVVFVPFKDGKLATDKWEDFAVGFPHTEHVTGSSRPKYRPIGLAQGPDGSLYIADSRVGKIWRIIYMGK</sequence>
<name>A0A8J6Q704_9FLAO</name>